<keyword evidence="3" id="KW-1185">Reference proteome</keyword>
<reference evidence="3" key="1">
    <citation type="journal article" date="2019" name="Int. J. Syst. Evol. Microbiol.">
        <title>The Global Catalogue of Microorganisms (GCM) 10K type strain sequencing project: providing services to taxonomists for standard genome sequencing and annotation.</title>
        <authorList>
            <consortium name="The Broad Institute Genomics Platform"/>
            <consortium name="The Broad Institute Genome Sequencing Center for Infectious Disease"/>
            <person name="Wu L."/>
            <person name="Ma J."/>
        </authorList>
    </citation>
    <scope>NUCLEOTIDE SEQUENCE [LARGE SCALE GENOMIC DNA]</scope>
    <source>
        <strain evidence="3">CECT 7297</strain>
    </source>
</reference>
<dbReference type="RefSeq" id="WP_379884866.1">
    <property type="nucleotide sequence ID" value="NZ_JBHSDI010000001.1"/>
</dbReference>
<feature type="transmembrane region" description="Helical" evidence="1">
    <location>
        <begin position="12"/>
        <end position="36"/>
    </location>
</feature>
<dbReference type="EMBL" id="JBHSDI010000001">
    <property type="protein sequence ID" value="MFC4257632.1"/>
    <property type="molecule type" value="Genomic_DNA"/>
</dbReference>
<proteinExistence type="predicted"/>
<feature type="transmembrane region" description="Helical" evidence="1">
    <location>
        <begin position="42"/>
        <end position="63"/>
    </location>
</feature>
<keyword evidence="1" id="KW-0812">Transmembrane</keyword>
<comment type="caution">
    <text evidence="2">The sequence shown here is derived from an EMBL/GenBank/DDBJ whole genome shotgun (WGS) entry which is preliminary data.</text>
</comment>
<sequence>MMKFLKSLFVVIQYLVAAAFMQIAGLLAFLAGGVAWAHWDSLWAAAGGFLLVIVLAMPVYGLLNGDIKPRRSR</sequence>
<evidence type="ECO:0000313" key="2">
    <source>
        <dbReference type="EMBL" id="MFC4257632.1"/>
    </source>
</evidence>
<dbReference type="Proteomes" id="UP001595798">
    <property type="component" value="Unassembled WGS sequence"/>
</dbReference>
<name>A0ABV8QCC5_9GAMM</name>
<evidence type="ECO:0000313" key="3">
    <source>
        <dbReference type="Proteomes" id="UP001595798"/>
    </source>
</evidence>
<keyword evidence="1" id="KW-0472">Membrane</keyword>
<gene>
    <name evidence="2" type="ORF">ACFOZ5_01155</name>
</gene>
<accession>A0ABV8QCC5</accession>
<protein>
    <submittedName>
        <fullName evidence="2">Uncharacterized protein</fullName>
    </submittedName>
</protein>
<keyword evidence="1" id="KW-1133">Transmembrane helix</keyword>
<evidence type="ECO:0000256" key="1">
    <source>
        <dbReference type="SAM" id="Phobius"/>
    </source>
</evidence>
<organism evidence="2 3">
    <name type="scientific">Marinobacter lacisalsi</name>
    <dbReference type="NCBI Taxonomy" id="475979"/>
    <lineage>
        <taxon>Bacteria</taxon>
        <taxon>Pseudomonadati</taxon>
        <taxon>Pseudomonadota</taxon>
        <taxon>Gammaproteobacteria</taxon>
        <taxon>Pseudomonadales</taxon>
        <taxon>Marinobacteraceae</taxon>
        <taxon>Marinobacter</taxon>
    </lineage>
</organism>